<dbReference type="RefSeq" id="WP_309046314.1">
    <property type="nucleotide sequence ID" value="NZ_JAUCQJ010000002.1"/>
</dbReference>
<evidence type="ECO:0000313" key="1">
    <source>
        <dbReference type="EMBL" id="MDQ8748366.1"/>
    </source>
</evidence>
<comment type="caution">
    <text evidence="1">The sequence shown here is derived from an EMBL/GenBank/DDBJ whole genome shotgun (WGS) entry which is preliminary data.</text>
</comment>
<name>A0ABD5B4Q4_ELIMR</name>
<accession>A0ABD5B4Q4</accession>
<dbReference type="EMBL" id="JAUCQJ010000002">
    <property type="protein sequence ID" value="MDQ8748366.1"/>
    <property type="molecule type" value="Genomic_DNA"/>
</dbReference>
<proteinExistence type="predicted"/>
<protein>
    <recommendedName>
        <fullName evidence="3">Phage protein</fullName>
    </recommendedName>
</protein>
<reference evidence="1 2" key="1">
    <citation type="submission" date="2023-06" db="EMBL/GenBank/DDBJ databases">
        <title>Nosocomial Elizabethkingia miricola genome.</title>
        <authorList>
            <person name="Morgado S."/>
            <person name="Fonseca E."/>
            <person name="Freitas F."/>
            <person name="Vicente A.C."/>
        </authorList>
    </citation>
    <scope>NUCLEOTIDE SEQUENCE [LARGE SCALE GENOMIC DNA]</scope>
    <source>
        <strain evidence="1 2">EM15</strain>
    </source>
</reference>
<dbReference type="AlphaFoldDB" id="A0ABD5B4Q4"/>
<evidence type="ECO:0008006" key="3">
    <source>
        <dbReference type="Google" id="ProtNLM"/>
    </source>
</evidence>
<organism evidence="1 2">
    <name type="scientific">Elizabethkingia miricola</name>
    <name type="common">Chryseobacterium miricola</name>
    <dbReference type="NCBI Taxonomy" id="172045"/>
    <lineage>
        <taxon>Bacteria</taxon>
        <taxon>Pseudomonadati</taxon>
        <taxon>Bacteroidota</taxon>
        <taxon>Flavobacteriia</taxon>
        <taxon>Flavobacteriales</taxon>
        <taxon>Weeksellaceae</taxon>
        <taxon>Elizabethkingia</taxon>
    </lineage>
</organism>
<sequence length="103" mass="12161">MEGKAKEAMLNFLKQNHWTDYVLYVESQKPISKELIIYWLDSVGIVISVMVDMSFNHSIYYDYTLTVNSFTYFSNETYKSRQEATEAAIKKAVEIYNEKYKES</sequence>
<gene>
    <name evidence="1" type="ORF">QT385_06935</name>
</gene>
<evidence type="ECO:0000313" key="2">
    <source>
        <dbReference type="Proteomes" id="UP001239265"/>
    </source>
</evidence>
<dbReference type="Proteomes" id="UP001239265">
    <property type="component" value="Unassembled WGS sequence"/>
</dbReference>